<dbReference type="EMBL" id="BAAABY010000023">
    <property type="protein sequence ID" value="GAA0465222.1"/>
    <property type="molecule type" value="Genomic_DNA"/>
</dbReference>
<reference evidence="3" key="1">
    <citation type="journal article" date="2019" name="Int. J. Syst. Evol. Microbiol.">
        <title>The Global Catalogue of Microorganisms (GCM) 10K type strain sequencing project: providing services to taxonomists for standard genome sequencing and annotation.</title>
        <authorList>
            <consortium name="The Broad Institute Genomics Platform"/>
            <consortium name="The Broad Institute Genome Sequencing Center for Infectious Disease"/>
            <person name="Wu L."/>
            <person name="Ma J."/>
        </authorList>
    </citation>
    <scope>NUCLEOTIDE SEQUENCE [LARGE SCALE GENOMIC DNA]</scope>
    <source>
        <strain evidence="3">JCM 4805</strain>
    </source>
</reference>
<accession>A0ABP3JVY3</accession>
<evidence type="ECO:0000313" key="2">
    <source>
        <dbReference type="EMBL" id="GAA0465222.1"/>
    </source>
</evidence>
<dbReference type="Proteomes" id="UP001500909">
    <property type="component" value="Unassembled WGS sequence"/>
</dbReference>
<feature type="region of interest" description="Disordered" evidence="1">
    <location>
        <begin position="66"/>
        <end position="91"/>
    </location>
</feature>
<sequence length="91" mass="9903">MSAQPEHPADPRVRPLPHTIDAVADALTGAKRMAFYAEIGQAEEGEPLNATLRKWWMEAMFDQQPGRDQRLADAAAGRGLTSLPHPVGGEE</sequence>
<proteinExistence type="predicted"/>
<protein>
    <submittedName>
        <fullName evidence="2">Uncharacterized protein</fullName>
    </submittedName>
</protein>
<comment type="caution">
    <text evidence="2">The sequence shown here is derived from an EMBL/GenBank/DDBJ whole genome shotgun (WGS) entry which is preliminary data.</text>
</comment>
<evidence type="ECO:0000313" key="3">
    <source>
        <dbReference type="Proteomes" id="UP001500909"/>
    </source>
</evidence>
<gene>
    <name evidence="2" type="ORF">GCM10010361_31550</name>
</gene>
<dbReference type="RefSeq" id="WP_052862799.1">
    <property type="nucleotide sequence ID" value="NZ_BAAABY010000023.1"/>
</dbReference>
<name>A0ABP3JVY3_9ACTN</name>
<evidence type="ECO:0000256" key="1">
    <source>
        <dbReference type="SAM" id="MobiDB-lite"/>
    </source>
</evidence>
<organism evidence="2 3">
    <name type="scientific">Streptomyces olivaceiscleroticus</name>
    <dbReference type="NCBI Taxonomy" id="68245"/>
    <lineage>
        <taxon>Bacteria</taxon>
        <taxon>Bacillati</taxon>
        <taxon>Actinomycetota</taxon>
        <taxon>Actinomycetes</taxon>
        <taxon>Kitasatosporales</taxon>
        <taxon>Streptomycetaceae</taxon>
        <taxon>Streptomyces</taxon>
    </lineage>
</organism>
<keyword evidence="3" id="KW-1185">Reference proteome</keyword>